<keyword evidence="2" id="KW-0479">Metal-binding</keyword>
<name>A0AAQ3QBH6_9LILI</name>
<dbReference type="InterPro" id="IPR002828">
    <property type="entry name" value="SurE-like_Pase/nucleotidase"/>
</dbReference>
<reference evidence="6 7" key="1">
    <citation type="submission" date="2023-10" db="EMBL/GenBank/DDBJ databases">
        <title>Chromosome-scale genome assembly provides insights into flower coloration mechanisms of Canna indica.</title>
        <authorList>
            <person name="Li C."/>
        </authorList>
    </citation>
    <scope>NUCLEOTIDE SEQUENCE [LARGE SCALE GENOMIC DNA]</scope>
    <source>
        <tissue evidence="6">Flower</tissue>
    </source>
</reference>
<evidence type="ECO:0000256" key="3">
    <source>
        <dbReference type="ARBA" id="ARBA00022801"/>
    </source>
</evidence>
<dbReference type="SUPFAM" id="SSF64167">
    <property type="entry name" value="SurE-like"/>
    <property type="match status" value="1"/>
</dbReference>
<evidence type="ECO:0000256" key="1">
    <source>
        <dbReference type="ARBA" id="ARBA00011062"/>
    </source>
</evidence>
<proteinExistence type="inferred from homology"/>
<comment type="similarity">
    <text evidence="1">Belongs to the SurE nucleotidase family.</text>
</comment>
<dbReference type="PANTHER" id="PTHR30457:SF5">
    <property type="entry name" value="OS01G0709400 PROTEIN"/>
    <property type="match status" value="1"/>
</dbReference>
<dbReference type="HAMAP" id="MF_00060">
    <property type="entry name" value="SurE"/>
    <property type="match status" value="1"/>
</dbReference>
<feature type="domain" description="Survival protein SurE-like phosphatase/nucleotidase" evidence="5">
    <location>
        <begin position="71"/>
        <end position="264"/>
    </location>
</feature>
<evidence type="ECO:0000313" key="7">
    <source>
        <dbReference type="Proteomes" id="UP001327560"/>
    </source>
</evidence>
<dbReference type="InterPro" id="IPR036523">
    <property type="entry name" value="SurE-like_sf"/>
</dbReference>
<dbReference type="EMBL" id="CP136893">
    <property type="protein sequence ID" value="WOL03013.1"/>
    <property type="molecule type" value="Genomic_DNA"/>
</dbReference>
<accession>A0AAQ3QBH6</accession>
<keyword evidence="3" id="KW-0378">Hydrolase</keyword>
<dbReference type="GO" id="GO:0008252">
    <property type="term" value="F:nucleotidase activity"/>
    <property type="evidence" value="ECO:0007669"/>
    <property type="project" value="InterPro"/>
</dbReference>
<sequence>MTDPEPMKNNHLPPNLVANLQSVLIGRRPTTGSGGETDSKQAVEDPQIISSSSATPAEETAVDDGSKKPVVLVTNAEGIGSPGLTFLVESLVREGQYDVHVCVPDSDKSVSGHSITIHQTVAATSAEIKGVTAFEVSGSPADCVSLALSGALYSWSKPTLVISGINKGSNCGHHIFYSGAVAGAREALMSGVPSLAISLNWKKEGSQESDFKDAADVCLPLINAAIRDIEKGIFPRNCLLNIEIPTAPSANQGFKLARQSLSRYPSSWQAVSANRHPSSGQFMSMHQSLGIQLAQLGRDASAAGAARRFGAQRKTVEIESVATAGKPEQKEVVKKYFRLEFLEKEQEAVDEDFDFRVVENGYIAVTPISLELQVEPDIQASASNWLATLLKGVEEAGEADA</sequence>
<evidence type="ECO:0000256" key="2">
    <source>
        <dbReference type="ARBA" id="ARBA00022723"/>
    </source>
</evidence>
<dbReference type="Pfam" id="PF01975">
    <property type="entry name" value="SurE"/>
    <property type="match status" value="1"/>
</dbReference>
<dbReference type="NCBIfam" id="TIGR00087">
    <property type="entry name" value="surE"/>
    <property type="match status" value="1"/>
</dbReference>
<protein>
    <recommendedName>
        <fullName evidence="5">Survival protein SurE-like phosphatase/nucleotidase domain-containing protein</fullName>
    </recommendedName>
</protein>
<feature type="region of interest" description="Disordered" evidence="4">
    <location>
        <begin position="23"/>
        <end position="65"/>
    </location>
</feature>
<gene>
    <name evidence="6" type="ORF">Cni_G11733</name>
</gene>
<dbReference type="AlphaFoldDB" id="A0AAQ3QBH6"/>
<dbReference type="PANTHER" id="PTHR30457">
    <property type="entry name" value="5'-NUCLEOTIDASE SURE"/>
    <property type="match status" value="1"/>
</dbReference>
<dbReference type="Proteomes" id="UP001327560">
    <property type="component" value="Chromosome 4"/>
</dbReference>
<dbReference type="Gene3D" id="3.40.1210.10">
    <property type="entry name" value="Survival protein SurE-like phosphatase/nucleotidase"/>
    <property type="match status" value="1"/>
</dbReference>
<evidence type="ECO:0000259" key="5">
    <source>
        <dbReference type="Pfam" id="PF01975"/>
    </source>
</evidence>
<evidence type="ECO:0000256" key="4">
    <source>
        <dbReference type="SAM" id="MobiDB-lite"/>
    </source>
</evidence>
<organism evidence="6 7">
    <name type="scientific">Canna indica</name>
    <name type="common">Indian-shot</name>
    <dbReference type="NCBI Taxonomy" id="4628"/>
    <lineage>
        <taxon>Eukaryota</taxon>
        <taxon>Viridiplantae</taxon>
        <taxon>Streptophyta</taxon>
        <taxon>Embryophyta</taxon>
        <taxon>Tracheophyta</taxon>
        <taxon>Spermatophyta</taxon>
        <taxon>Magnoliopsida</taxon>
        <taxon>Liliopsida</taxon>
        <taxon>Zingiberales</taxon>
        <taxon>Cannaceae</taxon>
        <taxon>Canna</taxon>
    </lineage>
</organism>
<dbReference type="InterPro" id="IPR030048">
    <property type="entry name" value="SurE"/>
</dbReference>
<keyword evidence="7" id="KW-1185">Reference proteome</keyword>
<dbReference type="GO" id="GO:0046872">
    <property type="term" value="F:metal ion binding"/>
    <property type="evidence" value="ECO:0007669"/>
    <property type="project" value="UniProtKB-KW"/>
</dbReference>
<evidence type="ECO:0000313" key="6">
    <source>
        <dbReference type="EMBL" id="WOL03013.1"/>
    </source>
</evidence>